<gene>
    <name evidence="3" type="ORF">CKO43_14115</name>
</gene>
<dbReference type="PANTHER" id="PTHR22946">
    <property type="entry name" value="DIENELACTONE HYDROLASE DOMAIN-CONTAINING PROTEIN-RELATED"/>
    <property type="match status" value="1"/>
</dbReference>
<dbReference type="EMBL" id="NRRU01000050">
    <property type="protein sequence ID" value="MBK1713912.1"/>
    <property type="molecule type" value="Genomic_DNA"/>
</dbReference>
<evidence type="ECO:0000313" key="3">
    <source>
        <dbReference type="EMBL" id="MBK1713912.1"/>
    </source>
</evidence>
<proteinExistence type="predicted"/>
<organism evidence="3 4">
    <name type="scientific">Rubrivivax gelatinosus</name>
    <name type="common">Rhodocyclus gelatinosus</name>
    <name type="synonym">Rhodopseudomonas gelatinosa</name>
    <dbReference type="NCBI Taxonomy" id="28068"/>
    <lineage>
        <taxon>Bacteria</taxon>
        <taxon>Pseudomonadati</taxon>
        <taxon>Pseudomonadota</taxon>
        <taxon>Betaproteobacteria</taxon>
        <taxon>Burkholderiales</taxon>
        <taxon>Sphaerotilaceae</taxon>
        <taxon>Rubrivivax</taxon>
    </lineage>
</organism>
<feature type="domain" description="Serine aminopeptidase S33" evidence="2">
    <location>
        <begin position="72"/>
        <end position="188"/>
    </location>
</feature>
<dbReference type="InterPro" id="IPR029058">
    <property type="entry name" value="AB_hydrolase_fold"/>
</dbReference>
<keyword evidence="3" id="KW-0645">Protease</keyword>
<keyword evidence="1" id="KW-0378">Hydrolase</keyword>
<evidence type="ECO:0000256" key="1">
    <source>
        <dbReference type="ARBA" id="ARBA00022801"/>
    </source>
</evidence>
<dbReference type="Proteomes" id="UP001041814">
    <property type="component" value="Unassembled WGS sequence"/>
</dbReference>
<dbReference type="RefSeq" id="WP_200379049.1">
    <property type="nucleotide sequence ID" value="NZ_NRRU01000050.1"/>
</dbReference>
<name>A0ABS1DZ12_RUBGE</name>
<sequence>MILETTGAAAGALALRALAHRAILHGLRAPRLAHDGSHTRHAPDAARVHEVHLPGPRGRRLFGWFVTPGDAPAPAVLAMHGWGANATTMWPLVPPLVAAGFAVLLLDARCHGASDGERFTSMPRFAEDIAAGLAWLARQPGVQADRLALVGHSVGAAASLLHAARLGGVRGVVSLSAFAHPQEVMRRFLAEKRLPFYPLGWYVLRHVQHVIGARFDEIAPLATVRRVRCPVLLVHGRDDLVAPFDDALRIQAAAAPGTALLAVDGDHDLRDALAPQAGAVVDFLRAACDGRSDTITGIPSTGPGR</sequence>
<dbReference type="GO" id="GO:0004177">
    <property type="term" value="F:aminopeptidase activity"/>
    <property type="evidence" value="ECO:0007669"/>
    <property type="project" value="UniProtKB-KW"/>
</dbReference>
<reference evidence="3" key="2">
    <citation type="journal article" date="2020" name="Microorganisms">
        <title>Osmotic Adaptation and Compatible Solute Biosynthesis of Phototrophic Bacteria as Revealed from Genome Analyses.</title>
        <authorList>
            <person name="Imhoff J.F."/>
            <person name="Rahn T."/>
            <person name="Kunzel S."/>
            <person name="Keller A."/>
            <person name="Neulinger S.C."/>
        </authorList>
    </citation>
    <scope>NUCLEOTIDE SEQUENCE</scope>
    <source>
        <strain evidence="3">IM 151</strain>
    </source>
</reference>
<dbReference type="Gene3D" id="3.40.50.1820">
    <property type="entry name" value="alpha/beta hydrolase"/>
    <property type="match status" value="1"/>
</dbReference>
<accession>A0ABS1DZ12</accession>
<comment type="caution">
    <text evidence="3">The sequence shown here is derived from an EMBL/GenBank/DDBJ whole genome shotgun (WGS) entry which is preliminary data.</text>
</comment>
<dbReference type="Pfam" id="PF12146">
    <property type="entry name" value="Hydrolase_4"/>
    <property type="match status" value="1"/>
</dbReference>
<reference evidence="3" key="1">
    <citation type="submission" date="2017-08" db="EMBL/GenBank/DDBJ databases">
        <authorList>
            <person name="Imhoff J.F."/>
            <person name="Rahn T."/>
            <person name="Kuenzel S."/>
            <person name="Neulinger S.C."/>
        </authorList>
    </citation>
    <scope>NUCLEOTIDE SEQUENCE</scope>
    <source>
        <strain evidence="3">IM 151</strain>
    </source>
</reference>
<evidence type="ECO:0000259" key="2">
    <source>
        <dbReference type="Pfam" id="PF12146"/>
    </source>
</evidence>
<dbReference type="SUPFAM" id="SSF53474">
    <property type="entry name" value="alpha/beta-Hydrolases"/>
    <property type="match status" value="1"/>
</dbReference>
<keyword evidence="3" id="KW-0031">Aminopeptidase</keyword>
<evidence type="ECO:0000313" key="4">
    <source>
        <dbReference type="Proteomes" id="UP001041814"/>
    </source>
</evidence>
<keyword evidence="4" id="KW-1185">Reference proteome</keyword>
<dbReference type="PANTHER" id="PTHR22946:SF9">
    <property type="entry name" value="POLYKETIDE TRANSFERASE AF380"/>
    <property type="match status" value="1"/>
</dbReference>
<dbReference type="InterPro" id="IPR050261">
    <property type="entry name" value="FrsA_esterase"/>
</dbReference>
<protein>
    <submittedName>
        <fullName evidence="3">Dipeptidyl aminopeptidase</fullName>
    </submittedName>
</protein>
<dbReference type="InterPro" id="IPR022742">
    <property type="entry name" value="Hydrolase_4"/>
</dbReference>